<protein>
    <recommendedName>
        <fullName evidence="4">Signal peptidase</fullName>
    </recommendedName>
</protein>
<evidence type="ECO:0000313" key="2">
    <source>
        <dbReference type="EMBL" id="RXG17991.1"/>
    </source>
</evidence>
<dbReference type="OrthoDB" id="9934491at2"/>
<reference evidence="2 3" key="1">
    <citation type="submission" date="2018-07" db="EMBL/GenBank/DDBJ databases">
        <title>Leeuwenhoekiella genomics.</title>
        <authorList>
            <person name="Tahon G."/>
            <person name="Willems A."/>
        </authorList>
    </citation>
    <scope>NUCLEOTIDE SEQUENCE [LARGE SCALE GENOMIC DNA]</scope>
    <source>
        <strain evidence="2 3">R-50232</strain>
    </source>
</reference>
<proteinExistence type="predicted"/>
<evidence type="ECO:0008006" key="4">
    <source>
        <dbReference type="Google" id="ProtNLM"/>
    </source>
</evidence>
<evidence type="ECO:0000256" key="1">
    <source>
        <dbReference type="SAM" id="Phobius"/>
    </source>
</evidence>
<feature type="transmembrane region" description="Helical" evidence="1">
    <location>
        <begin position="53"/>
        <end position="70"/>
    </location>
</feature>
<dbReference type="RefSeq" id="WP_128759586.1">
    <property type="nucleotide sequence ID" value="NZ_QOVI01000001.1"/>
</dbReference>
<dbReference type="Proteomes" id="UP000289821">
    <property type="component" value="Unassembled WGS sequence"/>
</dbReference>
<dbReference type="EMBL" id="QOVI01000001">
    <property type="protein sequence ID" value="RXG17991.1"/>
    <property type="molecule type" value="Genomic_DNA"/>
</dbReference>
<gene>
    <name evidence="2" type="ORF">DSM04_101177</name>
</gene>
<name>A0A4Q0NZ58_9FLAO</name>
<sequence>MNFRLYTKYVVALAFAIGFVCMGYAEKTPPAPEARAAAPPPLPPGLMVPIDDYIPYLLIIAFFAGVYFYSKHNKNQATNS</sequence>
<dbReference type="AlphaFoldDB" id="A0A4Q0NZ58"/>
<accession>A0A4Q0NZ58</accession>
<keyword evidence="1" id="KW-0472">Membrane</keyword>
<keyword evidence="1" id="KW-0812">Transmembrane</keyword>
<organism evidence="2 3">
    <name type="scientific">Leeuwenhoekiella aestuarii</name>
    <dbReference type="NCBI Taxonomy" id="2249426"/>
    <lineage>
        <taxon>Bacteria</taxon>
        <taxon>Pseudomonadati</taxon>
        <taxon>Bacteroidota</taxon>
        <taxon>Flavobacteriia</taxon>
        <taxon>Flavobacteriales</taxon>
        <taxon>Flavobacteriaceae</taxon>
        <taxon>Leeuwenhoekiella</taxon>
    </lineage>
</organism>
<evidence type="ECO:0000313" key="3">
    <source>
        <dbReference type="Proteomes" id="UP000289821"/>
    </source>
</evidence>
<keyword evidence="3" id="KW-1185">Reference proteome</keyword>
<comment type="caution">
    <text evidence="2">The sequence shown here is derived from an EMBL/GenBank/DDBJ whole genome shotgun (WGS) entry which is preliminary data.</text>
</comment>
<keyword evidence="1" id="KW-1133">Transmembrane helix</keyword>